<organism evidence="1 2">
    <name type="scientific">Solanum commersonii</name>
    <name type="common">Commerson's wild potato</name>
    <name type="synonym">Commerson's nightshade</name>
    <dbReference type="NCBI Taxonomy" id="4109"/>
    <lineage>
        <taxon>Eukaryota</taxon>
        <taxon>Viridiplantae</taxon>
        <taxon>Streptophyta</taxon>
        <taxon>Embryophyta</taxon>
        <taxon>Tracheophyta</taxon>
        <taxon>Spermatophyta</taxon>
        <taxon>Magnoliopsida</taxon>
        <taxon>eudicotyledons</taxon>
        <taxon>Gunneridae</taxon>
        <taxon>Pentapetalae</taxon>
        <taxon>asterids</taxon>
        <taxon>lamiids</taxon>
        <taxon>Solanales</taxon>
        <taxon>Solanaceae</taxon>
        <taxon>Solanoideae</taxon>
        <taxon>Solaneae</taxon>
        <taxon>Solanum</taxon>
    </lineage>
</organism>
<evidence type="ECO:0000313" key="1">
    <source>
        <dbReference type="EMBL" id="KAG5580012.1"/>
    </source>
</evidence>
<gene>
    <name evidence="1" type="ORF">H5410_050639</name>
</gene>
<comment type="caution">
    <text evidence="1">The sequence shown here is derived from an EMBL/GenBank/DDBJ whole genome shotgun (WGS) entry which is preliminary data.</text>
</comment>
<dbReference type="EMBL" id="JACXVP010000010">
    <property type="protein sequence ID" value="KAG5580012.1"/>
    <property type="molecule type" value="Genomic_DNA"/>
</dbReference>
<keyword evidence="2" id="KW-1185">Reference proteome</keyword>
<protein>
    <recommendedName>
        <fullName evidence="3">HAT C-terminal dimerisation domain-containing protein</fullName>
    </recommendedName>
</protein>
<dbReference type="InterPro" id="IPR055298">
    <property type="entry name" value="AtLOH3-like"/>
</dbReference>
<evidence type="ECO:0000313" key="2">
    <source>
        <dbReference type="Proteomes" id="UP000824120"/>
    </source>
</evidence>
<sequence length="217" mass="24681">MQGEINGLKMLIRQESRSTHSIHCFAHQLQLTLVGVSKMCVEVGKLVVLVSNILNVLGSSFKCMDKLRDFQKATIQEALDMNELTTDARSMDERVKATGHLKCCRTFEVAFILHLMRDVFRLVKLDLLLPVVTVSVERNFSAMKFIKNDLQSQMSDVQPILLYLANVLQVKKRLSIFFLKTECPSMTSSRSPGMDQTFSIYSKTKNRKERKGAKLCT</sequence>
<dbReference type="PANTHER" id="PTHR11697">
    <property type="entry name" value="GENERAL TRANSCRIPTION FACTOR 2-RELATED ZINC FINGER PROTEIN"/>
    <property type="match status" value="1"/>
</dbReference>
<reference evidence="1 2" key="1">
    <citation type="submission" date="2020-09" db="EMBL/GenBank/DDBJ databases">
        <title>De no assembly of potato wild relative species, Solanum commersonii.</title>
        <authorList>
            <person name="Cho K."/>
        </authorList>
    </citation>
    <scope>NUCLEOTIDE SEQUENCE [LARGE SCALE GENOMIC DNA]</scope>
    <source>
        <strain evidence="1">LZ3.2</strain>
        <tissue evidence="1">Leaf</tissue>
    </source>
</reference>
<dbReference type="Proteomes" id="UP000824120">
    <property type="component" value="Chromosome 10"/>
</dbReference>
<dbReference type="OrthoDB" id="1000904at2759"/>
<dbReference type="PANTHER" id="PTHR11697:SF230">
    <property type="entry name" value="ZINC FINGER, MYM DOMAIN CONTAINING 1"/>
    <property type="match status" value="1"/>
</dbReference>
<evidence type="ECO:0008006" key="3">
    <source>
        <dbReference type="Google" id="ProtNLM"/>
    </source>
</evidence>
<accession>A0A9J5WY70</accession>
<name>A0A9J5WY70_SOLCO</name>
<dbReference type="AlphaFoldDB" id="A0A9J5WY70"/>
<proteinExistence type="predicted"/>